<dbReference type="STRING" id="349521.HCH_03770"/>
<dbReference type="Proteomes" id="UP000000238">
    <property type="component" value="Chromosome"/>
</dbReference>
<dbReference type="OrthoDB" id="6888798at2"/>
<protein>
    <submittedName>
        <fullName evidence="1">Uncharacterized protein</fullName>
    </submittedName>
</protein>
<organism evidence="1 2">
    <name type="scientific">Hahella chejuensis (strain KCTC 2396)</name>
    <dbReference type="NCBI Taxonomy" id="349521"/>
    <lineage>
        <taxon>Bacteria</taxon>
        <taxon>Pseudomonadati</taxon>
        <taxon>Pseudomonadota</taxon>
        <taxon>Gammaproteobacteria</taxon>
        <taxon>Oceanospirillales</taxon>
        <taxon>Hahellaceae</taxon>
        <taxon>Hahella</taxon>
    </lineage>
</organism>
<evidence type="ECO:0000313" key="2">
    <source>
        <dbReference type="Proteomes" id="UP000000238"/>
    </source>
</evidence>
<dbReference type="RefSeq" id="WP_011397570.1">
    <property type="nucleotide sequence ID" value="NC_007645.1"/>
</dbReference>
<gene>
    <name evidence="1" type="ordered locus">HCH_03770</name>
</gene>
<name>Q2SFS2_HAHCH</name>
<accession>Q2SFS2</accession>
<dbReference type="eggNOG" id="ENOG503360X">
    <property type="taxonomic scope" value="Bacteria"/>
</dbReference>
<evidence type="ECO:0000313" key="1">
    <source>
        <dbReference type="EMBL" id="ABC30502.1"/>
    </source>
</evidence>
<dbReference type="KEGG" id="hch:HCH_03770"/>
<sequence length="132" mass="15434">MSQEKLVKMDFESLLKLIEEENTDACEFCRKQDLRGWSNITPDTSKNIKPIAEFEGAEESIKKNGYTEYHVDGTNYWSKDAPIAIHFYPYHESYINVCMICKAVFLTYTEYAGHGPQNRIRYVDKKLVTDNY</sequence>
<dbReference type="AlphaFoldDB" id="Q2SFS2"/>
<reference evidence="1 2" key="1">
    <citation type="journal article" date="2005" name="Nucleic Acids Res.">
        <title>Genomic blueprint of Hahella chejuensis, a marine microbe producing an algicidal agent.</title>
        <authorList>
            <person name="Jeong H."/>
            <person name="Yim J.H."/>
            <person name="Lee C."/>
            <person name="Choi S.-H."/>
            <person name="Park Y.K."/>
            <person name="Yoon S.H."/>
            <person name="Hur C.-G."/>
            <person name="Kang H.-Y."/>
            <person name="Kim D."/>
            <person name="Lee H.H."/>
            <person name="Park K.H."/>
            <person name="Park S.-H."/>
            <person name="Park H.-S."/>
            <person name="Lee H.K."/>
            <person name="Oh T.K."/>
            <person name="Kim J.F."/>
        </authorList>
    </citation>
    <scope>NUCLEOTIDE SEQUENCE [LARGE SCALE GENOMIC DNA]</scope>
    <source>
        <strain evidence="1 2">KCTC 2396</strain>
    </source>
</reference>
<dbReference type="EMBL" id="CP000155">
    <property type="protein sequence ID" value="ABC30502.1"/>
    <property type="molecule type" value="Genomic_DNA"/>
</dbReference>
<proteinExistence type="predicted"/>
<keyword evidence="2" id="KW-1185">Reference proteome</keyword>
<dbReference type="HOGENOM" id="CLU_138378_0_0_6"/>